<feature type="transmembrane region" description="Helical" evidence="6">
    <location>
        <begin position="78"/>
        <end position="102"/>
    </location>
</feature>
<keyword evidence="2" id="KW-1003">Cell membrane</keyword>
<sequence length="478" mass="55011">MSEVKSVAGITVSKSLNQIGALVFVIYLVRILSVDEYSTLRQFLFLGEFCASIIVFGFADTLFYFVGKYSEKSNKFIVTLFVYLAIASILLIVILISIKGLISYGFDNPLFSKFLIYYVINIFYLIFLHFVTSVCVLNKKVNLLLSFSLVIFVLRIICILFLNYIQQDIDDLFKYILLFHSFIGLCFFIFSILILPHFDSKNILLKKDELKHVLEFNLPIGTSIFARRVYNVLDKFIISLTSKVSELGVYVNGTLEVPFIENITVSINSVYLKKFTVYKSENKNELIIKEWREINALLFSIFFPVFLALLYYSQDIILFVFTDKFIGSVIIFQILTPKVLLRAFPMSCLLIPIGKQNVIFISSIISIIVIFILGFLGSYFLGYIGMSISVLFSLFTVFFYQLYVIKKGFSMKISGLINFLHYLKVVSLSLISLIPILIIENYFDLYFILSGCLFVLIYFLLGIKFKILDINKLKKVTK</sequence>
<feature type="transmembrane region" description="Helical" evidence="6">
    <location>
        <begin position="144"/>
        <end position="165"/>
    </location>
</feature>
<feature type="transmembrane region" description="Helical" evidence="6">
    <location>
        <begin position="445"/>
        <end position="465"/>
    </location>
</feature>
<keyword evidence="4 6" id="KW-1133">Transmembrane helix</keyword>
<dbReference type="KEGG" id="fya:KMW28_01760"/>
<evidence type="ECO:0000256" key="2">
    <source>
        <dbReference type="ARBA" id="ARBA00022475"/>
    </source>
</evidence>
<name>A0AAX1N485_9BACT</name>
<dbReference type="PANTHER" id="PTHR30250">
    <property type="entry name" value="PST FAMILY PREDICTED COLANIC ACID TRANSPORTER"/>
    <property type="match status" value="1"/>
</dbReference>
<reference evidence="7 8" key="1">
    <citation type="submission" date="2021-05" db="EMBL/GenBank/DDBJ databases">
        <title>Comparative genomic studies on the polysaccharide-degrading batcterial strains of the Flammeovirga genus.</title>
        <authorList>
            <person name="Zewei F."/>
            <person name="Zheng Z."/>
            <person name="Yu L."/>
            <person name="Ruyue G."/>
            <person name="Yanhong M."/>
            <person name="Yuanyuan C."/>
            <person name="Jingyan G."/>
            <person name="Wenjun H."/>
        </authorList>
    </citation>
    <scope>NUCLEOTIDE SEQUENCE [LARGE SCALE GENOMIC DNA]</scope>
    <source>
        <strain evidence="7 8">NBRC:100898</strain>
    </source>
</reference>
<dbReference type="AlphaFoldDB" id="A0AAX1N485"/>
<feature type="transmembrane region" description="Helical" evidence="6">
    <location>
        <begin position="177"/>
        <end position="198"/>
    </location>
</feature>
<accession>A0AAX1N485</accession>
<feature type="transmembrane region" description="Helical" evidence="6">
    <location>
        <begin position="357"/>
        <end position="377"/>
    </location>
</feature>
<feature type="transmembrane region" description="Helical" evidence="6">
    <location>
        <begin position="114"/>
        <end position="137"/>
    </location>
</feature>
<dbReference type="GO" id="GO:0005886">
    <property type="term" value="C:plasma membrane"/>
    <property type="evidence" value="ECO:0007669"/>
    <property type="project" value="UniProtKB-SubCell"/>
</dbReference>
<keyword evidence="8" id="KW-1185">Reference proteome</keyword>
<feature type="transmembrane region" description="Helical" evidence="6">
    <location>
        <begin position="416"/>
        <end position="439"/>
    </location>
</feature>
<feature type="transmembrane region" description="Helical" evidence="6">
    <location>
        <begin position="383"/>
        <end position="404"/>
    </location>
</feature>
<evidence type="ECO:0000256" key="1">
    <source>
        <dbReference type="ARBA" id="ARBA00004651"/>
    </source>
</evidence>
<dbReference type="EMBL" id="CP076132">
    <property type="protein sequence ID" value="QWG02335.1"/>
    <property type="molecule type" value="Genomic_DNA"/>
</dbReference>
<evidence type="ECO:0000256" key="5">
    <source>
        <dbReference type="ARBA" id="ARBA00023136"/>
    </source>
</evidence>
<feature type="transmembrane region" description="Helical" evidence="6">
    <location>
        <begin position="294"/>
        <end position="313"/>
    </location>
</feature>
<evidence type="ECO:0000256" key="6">
    <source>
        <dbReference type="SAM" id="Phobius"/>
    </source>
</evidence>
<feature type="transmembrane region" description="Helical" evidence="6">
    <location>
        <begin position="12"/>
        <end position="32"/>
    </location>
</feature>
<gene>
    <name evidence="7" type="ORF">KMW28_01760</name>
</gene>
<keyword evidence="5 6" id="KW-0472">Membrane</keyword>
<dbReference type="Pfam" id="PF13440">
    <property type="entry name" value="Polysacc_synt_3"/>
    <property type="match status" value="1"/>
</dbReference>
<organism evidence="7 8">
    <name type="scientific">Flammeovirga yaeyamensis</name>
    <dbReference type="NCBI Taxonomy" id="367791"/>
    <lineage>
        <taxon>Bacteria</taxon>
        <taxon>Pseudomonadati</taxon>
        <taxon>Bacteroidota</taxon>
        <taxon>Cytophagia</taxon>
        <taxon>Cytophagales</taxon>
        <taxon>Flammeovirgaceae</taxon>
        <taxon>Flammeovirga</taxon>
    </lineage>
</organism>
<protein>
    <submittedName>
        <fullName evidence="7">Oligosaccharide flippase family protein</fullName>
    </submittedName>
</protein>
<evidence type="ECO:0000256" key="4">
    <source>
        <dbReference type="ARBA" id="ARBA00022989"/>
    </source>
</evidence>
<evidence type="ECO:0000313" key="7">
    <source>
        <dbReference type="EMBL" id="QWG02335.1"/>
    </source>
</evidence>
<dbReference type="Proteomes" id="UP000678679">
    <property type="component" value="Chromosome 1"/>
</dbReference>
<dbReference type="PANTHER" id="PTHR30250:SF11">
    <property type="entry name" value="O-ANTIGEN TRANSPORTER-RELATED"/>
    <property type="match status" value="1"/>
</dbReference>
<evidence type="ECO:0000256" key="3">
    <source>
        <dbReference type="ARBA" id="ARBA00022692"/>
    </source>
</evidence>
<dbReference type="InterPro" id="IPR050833">
    <property type="entry name" value="Poly_Biosynth_Transport"/>
</dbReference>
<comment type="subcellular location">
    <subcellularLocation>
        <location evidence="1">Cell membrane</location>
        <topology evidence="1">Multi-pass membrane protein</topology>
    </subcellularLocation>
</comment>
<evidence type="ECO:0000313" key="8">
    <source>
        <dbReference type="Proteomes" id="UP000678679"/>
    </source>
</evidence>
<feature type="transmembrane region" description="Helical" evidence="6">
    <location>
        <begin position="325"/>
        <end position="345"/>
    </location>
</feature>
<dbReference type="RefSeq" id="WP_169664743.1">
    <property type="nucleotide sequence ID" value="NZ_CP076132.1"/>
</dbReference>
<keyword evidence="3 6" id="KW-0812">Transmembrane</keyword>
<proteinExistence type="predicted"/>
<feature type="transmembrane region" description="Helical" evidence="6">
    <location>
        <begin position="44"/>
        <end position="66"/>
    </location>
</feature>